<dbReference type="RefSeq" id="WP_080524071.1">
    <property type="nucleotide sequence ID" value="NZ_LPUF01000003.1"/>
</dbReference>
<dbReference type="GO" id="GO:0020037">
    <property type="term" value="F:heme binding"/>
    <property type="evidence" value="ECO:0007669"/>
    <property type="project" value="InterPro"/>
</dbReference>
<feature type="binding site" description="axial binding residue" evidence="9">
    <location>
        <position position="40"/>
    </location>
    <ligand>
        <name>heme c</name>
        <dbReference type="ChEBI" id="CHEBI:61717"/>
        <label>1</label>
    </ligand>
    <ligandPart>
        <name>Fe</name>
        <dbReference type="ChEBI" id="CHEBI:18248"/>
    </ligandPart>
</feature>
<dbReference type="Pfam" id="PF00034">
    <property type="entry name" value="Cytochrom_C"/>
    <property type="match status" value="2"/>
</dbReference>
<dbReference type="InterPro" id="IPR009056">
    <property type="entry name" value="Cyt_c-like_dom"/>
</dbReference>
<feature type="binding site" description="covalent" evidence="8">
    <location>
        <position position="126"/>
    </location>
    <ligand>
        <name>heme c</name>
        <dbReference type="ChEBI" id="CHEBI:61717"/>
        <label>2</label>
    </ligand>
</feature>
<keyword evidence="13" id="KW-1185">Reference proteome</keyword>
<keyword evidence="2" id="KW-0813">Transport</keyword>
<comment type="subcellular location">
    <subcellularLocation>
        <location evidence="1">Periplasm</location>
    </subcellularLocation>
</comment>
<keyword evidence="5" id="KW-0574">Periplasm</keyword>
<keyword evidence="7 9" id="KW-0408">Iron</keyword>
<evidence type="ECO:0000259" key="11">
    <source>
        <dbReference type="PROSITE" id="PS51007"/>
    </source>
</evidence>
<evidence type="ECO:0000256" key="10">
    <source>
        <dbReference type="SAM" id="SignalP"/>
    </source>
</evidence>
<keyword evidence="4 9" id="KW-0479">Metal-binding</keyword>
<dbReference type="InterPro" id="IPR024167">
    <property type="entry name" value="Cytochrome_c4-like"/>
</dbReference>
<feature type="binding site" description="axial binding residue" evidence="9">
    <location>
        <position position="165"/>
    </location>
    <ligand>
        <name>heme c</name>
        <dbReference type="ChEBI" id="CHEBI:61717"/>
        <label>2</label>
    </ligand>
    <ligandPart>
        <name>Fe</name>
        <dbReference type="ChEBI" id="CHEBI:18248"/>
    </ligandPart>
</feature>
<protein>
    <submittedName>
        <fullName evidence="12">Cytochrome C</fullName>
    </submittedName>
</protein>
<reference evidence="12 13" key="1">
    <citation type="submission" date="2015-12" db="EMBL/GenBank/DDBJ databases">
        <authorList>
            <person name="Shamseldin A."/>
            <person name="Moawad H."/>
            <person name="Abd El-Rahim W.M."/>
            <person name="Sadowsky M.J."/>
        </authorList>
    </citation>
    <scope>NUCLEOTIDE SEQUENCE [LARGE SCALE GENOMIC DNA]</scope>
    <source>
        <strain evidence="12 13">WF1</strain>
    </source>
</reference>
<evidence type="ECO:0000256" key="3">
    <source>
        <dbReference type="ARBA" id="ARBA00022617"/>
    </source>
</evidence>
<dbReference type="PANTHER" id="PTHR33751:SF9">
    <property type="entry name" value="CYTOCHROME C4"/>
    <property type="match status" value="1"/>
</dbReference>
<dbReference type="GO" id="GO:0042597">
    <property type="term" value="C:periplasmic space"/>
    <property type="evidence" value="ECO:0007669"/>
    <property type="project" value="UniProtKB-SubCell"/>
</dbReference>
<feature type="chain" id="PRO_5012212697" evidence="10">
    <location>
        <begin position="23"/>
        <end position="188"/>
    </location>
</feature>
<dbReference type="InterPro" id="IPR050597">
    <property type="entry name" value="Cytochrome_c_Oxidase_Subunit"/>
</dbReference>
<dbReference type="PANTHER" id="PTHR33751">
    <property type="entry name" value="CBB3-TYPE CYTOCHROME C OXIDASE SUBUNIT FIXP"/>
    <property type="match status" value="1"/>
</dbReference>
<comment type="PTM">
    <text evidence="8">Binds 2 heme c groups covalently per subunit.</text>
</comment>
<accession>A0A1V8M2Y5</accession>
<evidence type="ECO:0000256" key="4">
    <source>
        <dbReference type="ARBA" id="ARBA00022723"/>
    </source>
</evidence>
<evidence type="ECO:0000256" key="8">
    <source>
        <dbReference type="PIRSR" id="PIRSR000005-1"/>
    </source>
</evidence>
<feature type="binding site" description="covalent" evidence="8">
    <location>
        <position position="123"/>
    </location>
    <ligand>
        <name>heme c</name>
        <dbReference type="ChEBI" id="CHEBI:61717"/>
        <label>2</label>
    </ligand>
</feature>
<evidence type="ECO:0000256" key="2">
    <source>
        <dbReference type="ARBA" id="ARBA00022448"/>
    </source>
</evidence>
<comment type="caution">
    <text evidence="12">The sequence shown here is derived from an EMBL/GenBank/DDBJ whole genome shotgun (WGS) entry which is preliminary data.</text>
</comment>
<feature type="binding site" description="axial binding residue" evidence="9">
    <location>
        <position position="127"/>
    </location>
    <ligand>
        <name>heme c</name>
        <dbReference type="ChEBI" id="CHEBI:61717"/>
        <label>2</label>
    </ligand>
    <ligandPart>
        <name>Fe</name>
        <dbReference type="ChEBI" id="CHEBI:18248"/>
    </ligandPart>
</feature>
<name>A0A1V8M2Y5_9GAMM</name>
<gene>
    <name evidence="12" type="ORF">AU255_16785</name>
</gene>
<feature type="binding site" description="axial binding residue" evidence="9">
    <location>
        <position position="79"/>
    </location>
    <ligand>
        <name>heme c</name>
        <dbReference type="ChEBI" id="CHEBI:61717"/>
        <label>1</label>
    </ligand>
    <ligandPart>
        <name>Fe</name>
        <dbReference type="ChEBI" id="CHEBI:18248"/>
    </ligandPart>
</feature>
<dbReference type="PIRSF" id="PIRSF000005">
    <property type="entry name" value="Cytochrome_c4"/>
    <property type="match status" value="1"/>
</dbReference>
<dbReference type="Gene3D" id="1.10.760.10">
    <property type="entry name" value="Cytochrome c-like domain"/>
    <property type="match status" value="2"/>
</dbReference>
<evidence type="ECO:0000313" key="12">
    <source>
        <dbReference type="EMBL" id="OQK15846.1"/>
    </source>
</evidence>
<organism evidence="12 13">
    <name type="scientific">Methyloprofundus sedimenti</name>
    <dbReference type="NCBI Taxonomy" id="1420851"/>
    <lineage>
        <taxon>Bacteria</taxon>
        <taxon>Pseudomonadati</taxon>
        <taxon>Pseudomonadota</taxon>
        <taxon>Gammaproteobacteria</taxon>
        <taxon>Methylococcales</taxon>
        <taxon>Methylococcaceae</taxon>
        <taxon>Methyloprofundus</taxon>
    </lineage>
</organism>
<evidence type="ECO:0000256" key="7">
    <source>
        <dbReference type="ARBA" id="ARBA00023004"/>
    </source>
</evidence>
<dbReference type="PROSITE" id="PS51007">
    <property type="entry name" value="CYTC"/>
    <property type="match status" value="1"/>
</dbReference>
<sequence>MRLKKRVQALFLGLCFSGVVSAAPDIAVGKEKAGMCFSCHGVDGNSKNSNFPILAGQKPAYLVNQLRAFRDGTRENAMMQNMAANLTDQEINNLAAFFASVKSKSAGGDSELAEKGKSKAPMCFGCHGDKAIGMGLTPKLAGQYPAYLQRQLQAFKEGTRKNGPMSGIAKMLSDEDMKAVAEYMGSLK</sequence>
<evidence type="ECO:0000256" key="1">
    <source>
        <dbReference type="ARBA" id="ARBA00004418"/>
    </source>
</evidence>
<dbReference type="AlphaFoldDB" id="A0A1V8M2Y5"/>
<keyword evidence="6" id="KW-0249">Electron transport</keyword>
<feature type="binding site" description="covalent" evidence="8">
    <location>
        <position position="36"/>
    </location>
    <ligand>
        <name>heme c</name>
        <dbReference type="ChEBI" id="CHEBI:61717"/>
        <label>1</label>
    </ligand>
</feature>
<dbReference type="GO" id="GO:0009055">
    <property type="term" value="F:electron transfer activity"/>
    <property type="evidence" value="ECO:0007669"/>
    <property type="project" value="InterPro"/>
</dbReference>
<keyword evidence="10" id="KW-0732">Signal</keyword>
<feature type="binding site" description="covalent" evidence="8">
    <location>
        <position position="39"/>
    </location>
    <ligand>
        <name>heme c</name>
        <dbReference type="ChEBI" id="CHEBI:61717"/>
        <label>1</label>
    </ligand>
</feature>
<evidence type="ECO:0000256" key="9">
    <source>
        <dbReference type="PIRSR" id="PIRSR000005-2"/>
    </source>
</evidence>
<dbReference type="STRING" id="1420851.AU255_16785"/>
<dbReference type="SUPFAM" id="SSF46626">
    <property type="entry name" value="Cytochrome c"/>
    <property type="match status" value="2"/>
</dbReference>
<dbReference type="PRINTS" id="PR00605">
    <property type="entry name" value="CYTCHROMECIC"/>
</dbReference>
<proteinExistence type="predicted"/>
<evidence type="ECO:0000256" key="5">
    <source>
        <dbReference type="ARBA" id="ARBA00022764"/>
    </source>
</evidence>
<evidence type="ECO:0000256" key="6">
    <source>
        <dbReference type="ARBA" id="ARBA00022982"/>
    </source>
</evidence>
<dbReference type="InterPro" id="IPR036909">
    <property type="entry name" value="Cyt_c-like_dom_sf"/>
</dbReference>
<evidence type="ECO:0000313" key="13">
    <source>
        <dbReference type="Proteomes" id="UP000191980"/>
    </source>
</evidence>
<feature type="signal peptide" evidence="10">
    <location>
        <begin position="1"/>
        <end position="22"/>
    </location>
</feature>
<dbReference type="GO" id="GO:0005506">
    <property type="term" value="F:iron ion binding"/>
    <property type="evidence" value="ECO:0007669"/>
    <property type="project" value="InterPro"/>
</dbReference>
<dbReference type="EMBL" id="LPUF01000003">
    <property type="protein sequence ID" value="OQK15846.1"/>
    <property type="molecule type" value="Genomic_DNA"/>
</dbReference>
<dbReference type="InterPro" id="IPR008168">
    <property type="entry name" value="Cyt_C_IC"/>
</dbReference>
<dbReference type="Proteomes" id="UP000191980">
    <property type="component" value="Unassembled WGS sequence"/>
</dbReference>
<keyword evidence="3 8" id="KW-0349">Heme</keyword>
<dbReference type="OrthoDB" id="9796421at2"/>
<feature type="domain" description="Cytochrome c" evidence="11">
    <location>
        <begin position="24"/>
        <end position="188"/>
    </location>
</feature>